<name>A0A6J5MU87_9CAUD</name>
<reference evidence="1" key="1">
    <citation type="submission" date="2020-04" db="EMBL/GenBank/DDBJ databases">
        <authorList>
            <person name="Chiriac C."/>
            <person name="Salcher M."/>
            <person name="Ghai R."/>
            <person name="Kavagutti S V."/>
        </authorList>
    </citation>
    <scope>NUCLEOTIDE SEQUENCE</scope>
</reference>
<evidence type="ECO:0000313" key="1">
    <source>
        <dbReference type="EMBL" id="CAB4148683.1"/>
    </source>
</evidence>
<dbReference type="EMBL" id="LR796509">
    <property type="protein sequence ID" value="CAB4148683.1"/>
    <property type="molecule type" value="Genomic_DNA"/>
</dbReference>
<sequence length="148" mass="15241">MTFSAPSSSTESVKVADLAGFLLIIEPIEYKVGIQTVHGETDAIEVNLVDLDNGKTYNNVLFFNVALKNALKAKVGQKVLARIGQGVAKPGKSAPWILNDATGDVAAVAKANAFIGGANTPAPAEVTAPSGITPEVAQLLAQLGATKQ</sequence>
<accession>A0A6J5MU87</accession>
<gene>
    <name evidence="1" type="ORF">UFOVP534_19</name>
</gene>
<proteinExistence type="predicted"/>
<protein>
    <submittedName>
        <fullName evidence="1">Uncharacterized protein</fullName>
    </submittedName>
</protein>
<organism evidence="1">
    <name type="scientific">uncultured Caudovirales phage</name>
    <dbReference type="NCBI Taxonomy" id="2100421"/>
    <lineage>
        <taxon>Viruses</taxon>
        <taxon>Duplodnaviria</taxon>
        <taxon>Heunggongvirae</taxon>
        <taxon>Uroviricota</taxon>
        <taxon>Caudoviricetes</taxon>
        <taxon>Peduoviridae</taxon>
        <taxon>Maltschvirus</taxon>
        <taxon>Maltschvirus maltsch</taxon>
    </lineage>
</organism>